<feature type="region of interest" description="Disordered" evidence="1">
    <location>
        <begin position="403"/>
        <end position="730"/>
    </location>
</feature>
<dbReference type="GO" id="GO:0005634">
    <property type="term" value="C:nucleus"/>
    <property type="evidence" value="ECO:0007669"/>
    <property type="project" value="InterPro"/>
</dbReference>
<feature type="compositionally biased region" description="Polar residues" evidence="1">
    <location>
        <begin position="332"/>
        <end position="347"/>
    </location>
</feature>
<feature type="compositionally biased region" description="Basic and acidic residues" evidence="1">
    <location>
        <begin position="507"/>
        <end position="526"/>
    </location>
</feature>
<feature type="region of interest" description="Disordered" evidence="1">
    <location>
        <begin position="744"/>
        <end position="954"/>
    </location>
</feature>
<feature type="compositionally biased region" description="Pro residues" evidence="1">
    <location>
        <begin position="704"/>
        <end position="713"/>
    </location>
</feature>
<dbReference type="InterPro" id="IPR018465">
    <property type="entry name" value="Scm3/HJURP"/>
</dbReference>
<dbReference type="EMBL" id="KN817544">
    <property type="protein sequence ID" value="KJA23194.1"/>
    <property type="molecule type" value="Genomic_DNA"/>
</dbReference>
<gene>
    <name evidence="2" type="ORF">HYPSUDRAFT_86820</name>
</gene>
<accession>A0A0D2NWS9</accession>
<dbReference type="OMA" id="DIQEPEY"/>
<name>A0A0D2NWS9_HYPSF</name>
<feature type="compositionally biased region" description="Pro residues" evidence="1">
    <location>
        <begin position="1"/>
        <end position="26"/>
    </location>
</feature>
<feature type="compositionally biased region" description="Low complexity" evidence="1">
    <location>
        <begin position="913"/>
        <end position="941"/>
    </location>
</feature>
<protein>
    <submittedName>
        <fullName evidence="2">Uncharacterized protein</fullName>
    </submittedName>
</protein>
<feature type="region of interest" description="Disordered" evidence="1">
    <location>
        <begin position="126"/>
        <end position="147"/>
    </location>
</feature>
<feature type="compositionally biased region" description="Polar residues" evidence="1">
    <location>
        <begin position="529"/>
        <end position="539"/>
    </location>
</feature>
<dbReference type="AlphaFoldDB" id="A0A0D2NWS9"/>
<reference evidence="3" key="1">
    <citation type="submission" date="2014-04" db="EMBL/GenBank/DDBJ databases">
        <title>Evolutionary Origins and Diversification of the Mycorrhizal Mutualists.</title>
        <authorList>
            <consortium name="DOE Joint Genome Institute"/>
            <consortium name="Mycorrhizal Genomics Consortium"/>
            <person name="Kohler A."/>
            <person name="Kuo A."/>
            <person name="Nagy L.G."/>
            <person name="Floudas D."/>
            <person name="Copeland A."/>
            <person name="Barry K.W."/>
            <person name="Cichocki N."/>
            <person name="Veneault-Fourrey C."/>
            <person name="LaButti K."/>
            <person name="Lindquist E.A."/>
            <person name="Lipzen A."/>
            <person name="Lundell T."/>
            <person name="Morin E."/>
            <person name="Murat C."/>
            <person name="Riley R."/>
            <person name="Ohm R."/>
            <person name="Sun H."/>
            <person name="Tunlid A."/>
            <person name="Henrissat B."/>
            <person name="Grigoriev I.V."/>
            <person name="Hibbett D.S."/>
            <person name="Martin F."/>
        </authorList>
    </citation>
    <scope>NUCLEOTIDE SEQUENCE [LARGE SCALE GENOMIC DNA]</scope>
    <source>
        <strain evidence="3">FD-334 SS-4</strain>
    </source>
</reference>
<evidence type="ECO:0000256" key="1">
    <source>
        <dbReference type="SAM" id="MobiDB-lite"/>
    </source>
</evidence>
<dbReference type="Proteomes" id="UP000054270">
    <property type="component" value="Unassembled WGS sequence"/>
</dbReference>
<dbReference type="OrthoDB" id="2420608at2759"/>
<dbReference type="GO" id="GO:0042393">
    <property type="term" value="F:histone binding"/>
    <property type="evidence" value="ECO:0007669"/>
    <property type="project" value="InterPro"/>
</dbReference>
<feature type="compositionally biased region" description="Polar residues" evidence="1">
    <location>
        <begin position="357"/>
        <end position="368"/>
    </location>
</feature>
<feature type="compositionally biased region" description="Polar residues" evidence="1">
    <location>
        <begin position="570"/>
        <end position="582"/>
    </location>
</feature>
<sequence>MEPPPLPLKSPMKPPLITPSASPPPLRTEIRYSRTASEGAPPRKRQRTVSTPRPSTLGTPGPSSSQDPVDIHQERRDSTMRLLEFWDSLASHTRALDDDDIVDIMTGKITRDNGVLRNSDKFTFGSLHDPSTDCVTSDEGSDAEENEFDPDELDAFANDDNALDLDGGDGLALDVGGKLMPPVTPLDPADANDLREFMEAEGRRRELCGTDVEYEEEDDGDSEEFSEVEEGITDEAYSDINHTHPQGPQASSEEEDEVEIVAECATEVHDNYYTDYVVPLNGSDDDELDDWGADAANIVYPVIKPETESVHSDGETFQEVPTQKPKKIGKNKSISNTPSKSRLQSKQILKPPRQLYTPPQSHSSSGPSVTPVDPNFIDLSGDSPPASPVLRPVLVYSPTKAATLPVKKAQEPVHHSDSSSDSEGRSQETSAHRFKGQKASDGPSIAKGTPKRAGQLPSTSRGRTPSHNAFVLLTPRKHTNPQKTTTSSDKSDVKEASPSKPSKGKGKMKEVADIAEPRKAVLDARKQTPRTPSQKSQSTPRRHPPAAASYSSPLKNLRTQTPRKEDDVWSSPSANESISRATPDNLHFLSPTFPSPPIPTKRKRMRSDTDTEIMESDGEASQPVVETSRRPTHVSTQHASTSHLPSDDVRAPKHGEIKKRSSSRRRRRTPESESDSESSASNATADYRPYPRASTRAPSHHPYPQAPYPPLHHPPSGYAPIPDPRAQLIITQAMQQLSALVGAPWMHPHPYHEGAAPHTPSHRHHSSSRPPPSAFATPTHHRHPYPYAYDPRLSHATLPPDSPDASPSSPEKSSDAPRRKSLVRRSRSRGRRVSFHVAESDDGEREPDAHSSPSERRPARGHAKRTERPSFKTSAKGKGRAQTPYMAAEAREEEDALSDGSELEPQRGRPAYSRGQTPGPGSSSPSRGKTVNTSSSSVSGRARSRQSRHDYRGG</sequence>
<proteinExistence type="predicted"/>
<feature type="compositionally biased region" description="Polar residues" evidence="1">
    <location>
        <begin position="549"/>
        <end position="560"/>
    </location>
</feature>
<feature type="compositionally biased region" description="Basic residues" evidence="1">
    <location>
        <begin position="819"/>
        <end position="834"/>
    </location>
</feature>
<dbReference type="STRING" id="945553.A0A0D2NWS9"/>
<feature type="region of interest" description="Disordered" evidence="1">
    <location>
        <begin position="1"/>
        <end position="76"/>
    </location>
</feature>
<organism evidence="2 3">
    <name type="scientific">Hypholoma sublateritium (strain FD-334 SS-4)</name>
    <dbReference type="NCBI Taxonomy" id="945553"/>
    <lineage>
        <taxon>Eukaryota</taxon>
        <taxon>Fungi</taxon>
        <taxon>Dikarya</taxon>
        <taxon>Basidiomycota</taxon>
        <taxon>Agaricomycotina</taxon>
        <taxon>Agaricomycetes</taxon>
        <taxon>Agaricomycetidae</taxon>
        <taxon>Agaricales</taxon>
        <taxon>Agaricineae</taxon>
        <taxon>Strophariaceae</taxon>
        <taxon>Hypholoma</taxon>
    </lineage>
</organism>
<feature type="compositionally biased region" description="Basic and acidic residues" evidence="1">
    <location>
        <begin position="645"/>
        <end position="659"/>
    </location>
</feature>
<evidence type="ECO:0000313" key="2">
    <source>
        <dbReference type="EMBL" id="KJA23194.1"/>
    </source>
</evidence>
<feature type="compositionally biased region" description="Acidic residues" evidence="1">
    <location>
        <begin position="212"/>
        <end position="237"/>
    </location>
</feature>
<keyword evidence="3" id="KW-1185">Reference proteome</keyword>
<feature type="region of interest" description="Disordered" evidence="1">
    <location>
        <begin position="206"/>
        <end position="258"/>
    </location>
</feature>
<feature type="compositionally biased region" description="Polar residues" evidence="1">
    <location>
        <begin position="456"/>
        <end position="467"/>
    </location>
</feature>
<feature type="compositionally biased region" description="Low complexity" evidence="1">
    <location>
        <begin position="50"/>
        <end position="65"/>
    </location>
</feature>
<evidence type="ECO:0000313" key="3">
    <source>
        <dbReference type="Proteomes" id="UP000054270"/>
    </source>
</evidence>
<feature type="region of interest" description="Disordered" evidence="1">
    <location>
        <begin position="306"/>
        <end position="390"/>
    </location>
</feature>
<feature type="compositionally biased region" description="Basic and acidic residues" evidence="1">
    <location>
        <begin position="408"/>
        <end position="426"/>
    </location>
</feature>
<dbReference type="Pfam" id="PF10384">
    <property type="entry name" value="Scm3"/>
    <property type="match status" value="1"/>
</dbReference>
<feature type="compositionally biased region" description="Polar residues" evidence="1">
    <location>
        <begin position="633"/>
        <end position="644"/>
    </location>
</feature>
<feature type="compositionally biased region" description="Basic and acidic residues" evidence="1">
    <location>
        <begin position="846"/>
        <end position="870"/>
    </location>
</feature>